<dbReference type="OrthoDB" id="6114058at2759"/>
<comment type="similarity">
    <text evidence="2">Belongs to the ninjurin family.</text>
</comment>
<evidence type="ECO:0000313" key="8">
    <source>
        <dbReference type="EMBL" id="PNF39932.1"/>
    </source>
</evidence>
<dbReference type="GO" id="GO:0016020">
    <property type="term" value="C:membrane"/>
    <property type="evidence" value="ECO:0007669"/>
    <property type="project" value="UniProtKB-SubCell"/>
</dbReference>
<proteinExistence type="inferred from homology"/>
<evidence type="ECO:0000256" key="4">
    <source>
        <dbReference type="ARBA" id="ARBA00022889"/>
    </source>
</evidence>
<dbReference type="InParanoid" id="A0A2J7RGH5"/>
<sequence length="137" mass="14864">MKQICDSLIHPWSSALLEKPPMDFGHNKYATKKTITQGLLDIALLTANVSQLKFLLEVGESHPYYVLLLTLLAVSLALQLLRSCVNVVLGALYDIAEETQQKTAAVLNNVVLGLGVVTTVVNAIISAFDMSETVVPQ</sequence>
<dbReference type="FunCoup" id="A0A2J7RGH5">
    <property type="interactions" value="3"/>
</dbReference>
<dbReference type="Pfam" id="PF04923">
    <property type="entry name" value="Ninjurin"/>
    <property type="match status" value="1"/>
</dbReference>
<dbReference type="Proteomes" id="UP000235965">
    <property type="component" value="Unassembled WGS sequence"/>
</dbReference>
<evidence type="ECO:0000256" key="6">
    <source>
        <dbReference type="ARBA" id="ARBA00023136"/>
    </source>
</evidence>
<dbReference type="PANTHER" id="PTHR12316">
    <property type="entry name" value="NINJURIN-RELATED"/>
    <property type="match status" value="1"/>
</dbReference>
<dbReference type="GO" id="GO:0007155">
    <property type="term" value="P:cell adhesion"/>
    <property type="evidence" value="ECO:0007669"/>
    <property type="project" value="UniProtKB-KW"/>
</dbReference>
<evidence type="ECO:0000256" key="5">
    <source>
        <dbReference type="ARBA" id="ARBA00022989"/>
    </source>
</evidence>
<dbReference type="AlphaFoldDB" id="A0A2J7RGH5"/>
<comment type="subcellular location">
    <subcellularLocation>
        <location evidence="1">Membrane</location>
        <topology evidence="1">Multi-pass membrane protein</topology>
    </subcellularLocation>
</comment>
<evidence type="ECO:0000256" key="7">
    <source>
        <dbReference type="SAM" id="Phobius"/>
    </source>
</evidence>
<name>A0A2J7RGH5_9NEOP</name>
<keyword evidence="9" id="KW-1185">Reference proteome</keyword>
<protein>
    <recommendedName>
        <fullName evidence="10">Ninjurin-2</fullName>
    </recommendedName>
</protein>
<reference evidence="8 9" key="1">
    <citation type="submission" date="2017-12" db="EMBL/GenBank/DDBJ databases">
        <title>Hemimetabolous genomes reveal molecular basis of termite eusociality.</title>
        <authorList>
            <person name="Harrison M.C."/>
            <person name="Jongepier E."/>
            <person name="Robertson H.M."/>
            <person name="Arning N."/>
            <person name="Bitard-Feildel T."/>
            <person name="Chao H."/>
            <person name="Childers C.P."/>
            <person name="Dinh H."/>
            <person name="Doddapaneni H."/>
            <person name="Dugan S."/>
            <person name="Gowin J."/>
            <person name="Greiner C."/>
            <person name="Han Y."/>
            <person name="Hu H."/>
            <person name="Hughes D.S.T."/>
            <person name="Huylmans A.-K."/>
            <person name="Kemena C."/>
            <person name="Kremer L.P.M."/>
            <person name="Lee S.L."/>
            <person name="Lopez-Ezquerra A."/>
            <person name="Mallet L."/>
            <person name="Monroy-Kuhn J.M."/>
            <person name="Moser A."/>
            <person name="Murali S.C."/>
            <person name="Muzny D.M."/>
            <person name="Otani S."/>
            <person name="Piulachs M.-D."/>
            <person name="Poelchau M."/>
            <person name="Qu J."/>
            <person name="Schaub F."/>
            <person name="Wada-Katsumata A."/>
            <person name="Worley K.C."/>
            <person name="Xie Q."/>
            <person name="Ylla G."/>
            <person name="Poulsen M."/>
            <person name="Gibbs R.A."/>
            <person name="Schal C."/>
            <person name="Richards S."/>
            <person name="Belles X."/>
            <person name="Korb J."/>
            <person name="Bornberg-Bauer E."/>
        </authorList>
    </citation>
    <scope>NUCLEOTIDE SEQUENCE [LARGE SCALE GENOMIC DNA]</scope>
    <source>
        <tissue evidence="8">Whole body</tissue>
    </source>
</reference>
<evidence type="ECO:0000256" key="3">
    <source>
        <dbReference type="ARBA" id="ARBA00022692"/>
    </source>
</evidence>
<keyword evidence="5 7" id="KW-1133">Transmembrane helix</keyword>
<evidence type="ECO:0000256" key="1">
    <source>
        <dbReference type="ARBA" id="ARBA00004141"/>
    </source>
</evidence>
<feature type="transmembrane region" description="Helical" evidence="7">
    <location>
        <begin position="64"/>
        <end position="93"/>
    </location>
</feature>
<evidence type="ECO:0008006" key="10">
    <source>
        <dbReference type="Google" id="ProtNLM"/>
    </source>
</evidence>
<feature type="transmembrane region" description="Helical" evidence="7">
    <location>
        <begin position="105"/>
        <end position="128"/>
    </location>
</feature>
<dbReference type="PANTHER" id="PTHR12316:SF17">
    <property type="entry name" value="NINJURIN C, ISOFORM D"/>
    <property type="match status" value="1"/>
</dbReference>
<keyword evidence="3 7" id="KW-0812">Transmembrane</keyword>
<dbReference type="EMBL" id="NEVH01003784">
    <property type="protein sequence ID" value="PNF39932.1"/>
    <property type="molecule type" value="Genomic_DNA"/>
</dbReference>
<accession>A0A2J7RGH5</accession>
<evidence type="ECO:0000313" key="9">
    <source>
        <dbReference type="Proteomes" id="UP000235965"/>
    </source>
</evidence>
<dbReference type="GO" id="GO:0042246">
    <property type="term" value="P:tissue regeneration"/>
    <property type="evidence" value="ECO:0007669"/>
    <property type="project" value="InterPro"/>
</dbReference>
<keyword evidence="6 7" id="KW-0472">Membrane</keyword>
<organism evidence="8 9">
    <name type="scientific">Cryptotermes secundus</name>
    <dbReference type="NCBI Taxonomy" id="105785"/>
    <lineage>
        <taxon>Eukaryota</taxon>
        <taxon>Metazoa</taxon>
        <taxon>Ecdysozoa</taxon>
        <taxon>Arthropoda</taxon>
        <taxon>Hexapoda</taxon>
        <taxon>Insecta</taxon>
        <taxon>Pterygota</taxon>
        <taxon>Neoptera</taxon>
        <taxon>Polyneoptera</taxon>
        <taxon>Dictyoptera</taxon>
        <taxon>Blattodea</taxon>
        <taxon>Blattoidea</taxon>
        <taxon>Termitoidae</taxon>
        <taxon>Kalotermitidae</taxon>
        <taxon>Cryptotermitinae</taxon>
        <taxon>Cryptotermes</taxon>
    </lineage>
</organism>
<comment type="caution">
    <text evidence="8">The sequence shown here is derived from an EMBL/GenBank/DDBJ whole genome shotgun (WGS) entry which is preliminary data.</text>
</comment>
<dbReference type="InterPro" id="IPR007007">
    <property type="entry name" value="Ninjurin"/>
</dbReference>
<evidence type="ECO:0000256" key="2">
    <source>
        <dbReference type="ARBA" id="ARBA00008141"/>
    </source>
</evidence>
<keyword evidence="4" id="KW-0130">Cell adhesion</keyword>
<gene>
    <name evidence="8" type="ORF">B7P43_G17230</name>
</gene>